<protein>
    <submittedName>
        <fullName evidence="4">Methyl-accepting chemotaxis protein</fullName>
    </submittedName>
</protein>
<keyword evidence="5" id="KW-1185">Reference proteome</keyword>
<dbReference type="InterPro" id="IPR004089">
    <property type="entry name" value="MCPsignal_dom"/>
</dbReference>
<accession>A0ABV8UCF8</accession>
<dbReference type="SUPFAM" id="SSF58104">
    <property type="entry name" value="Methyl-accepting chemotaxis protein (MCP) signaling domain"/>
    <property type="match status" value="1"/>
</dbReference>
<dbReference type="PANTHER" id="PTHR32089:SF112">
    <property type="entry name" value="LYSOZYME-LIKE PROTEIN-RELATED"/>
    <property type="match status" value="1"/>
</dbReference>
<organism evidence="4 5">
    <name type="scientific">Kordiimonas lipolytica</name>
    <dbReference type="NCBI Taxonomy" id="1662421"/>
    <lineage>
        <taxon>Bacteria</taxon>
        <taxon>Pseudomonadati</taxon>
        <taxon>Pseudomonadota</taxon>
        <taxon>Alphaproteobacteria</taxon>
        <taxon>Kordiimonadales</taxon>
        <taxon>Kordiimonadaceae</taxon>
        <taxon>Kordiimonas</taxon>
    </lineage>
</organism>
<dbReference type="PROSITE" id="PS50111">
    <property type="entry name" value="CHEMOTAXIS_TRANSDUC_2"/>
    <property type="match status" value="1"/>
</dbReference>
<evidence type="ECO:0000259" key="3">
    <source>
        <dbReference type="PROSITE" id="PS50111"/>
    </source>
</evidence>
<reference evidence="5" key="1">
    <citation type="journal article" date="2019" name="Int. J. Syst. Evol. Microbiol.">
        <title>The Global Catalogue of Microorganisms (GCM) 10K type strain sequencing project: providing services to taxonomists for standard genome sequencing and annotation.</title>
        <authorList>
            <consortium name="The Broad Institute Genomics Platform"/>
            <consortium name="The Broad Institute Genome Sequencing Center for Infectious Disease"/>
            <person name="Wu L."/>
            <person name="Ma J."/>
        </authorList>
    </citation>
    <scope>NUCLEOTIDE SEQUENCE [LARGE SCALE GENOMIC DNA]</scope>
    <source>
        <strain evidence="5">CGMCC 1.15304</strain>
    </source>
</reference>
<sequence length="462" mass="49792">MSLQKTEDAIVEIAENASEFSLNCADVAAAVTEVSAFFTAQAETASTLKSSVEEMNQRREEVSRAAGDIGDALSQIEQVSNRSSEAVGDTAAQTNKLIGTVNGLEERIKGLSAALETVGQVSAAIDAIASQTNLLALNATIEAARAGDAGRGFAVVAGEVKKLSGETRAATERINDVVSELSSQVKALIGDIHEGAECAETAQSHIDGLVESLEEMRGVTSVAADCNQRIDAATVSMSEACVVVDEQLEKVAEGTVLADKKLRSADQRLNDLVDFGEKLVQIAAGTEVETADTQYVQIARDTAALISGLFEEAVKKGDVTEDDLFDENYVPVPGTNPEQVTTRFTELTDRLLFDMQEKIVASNDKIVICAAFDRNGYLPTHNKKFSHPQRKDDPAWNAANARNRRMYDDKVALRAGRSRDPFKIQPYRRDMGEGKFVLMKDISAPITVNGRHWGGFRVGVMS</sequence>
<dbReference type="RefSeq" id="WP_156431906.1">
    <property type="nucleotide sequence ID" value="NZ_JBHSCR010000007.1"/>
</dbReference>
<evidence type="ECO:0000313" key="4">
    <source>
        <dbReference type="EMBL" id="MFC4348310.1"/>
    </source>
</evidence>
<dbReference type="EMBL" id="JBHSCR010000007">
    <property type="protein sequence ID" value="MFC4348310.1"/>
    <property type="molecule type" value="Genomic_DNA"/>
</dbReference>
<gene>
    <name evidence="4" type="ORF">ACFO5Q_10675</name>
</gene>
<evidence type="ECO:0000256" key="2">
    <source>
        <dbReference type="PROSITE-ProRule" id="PRU00284"/>
    </source>
</evidence>
<dbReference type="Gene3D" id="1.10.287.950">
    <property type="entry name" value="Methyl-accepting chemotaxis protein"/>
    <property type="match status" value="1"/>
</dbReference>
<evidence type="ECO:0000313" key="5">
    <source>
        <dbReference type="Proteomes" id="UP001595776"/>
    </source>
</evidence>
<dbReference type="Pfam" id="PF00015">
    <property type="entry name" value="MCPsignal"/>
    <property type="match status" value="1"/>
</dbReference>
<dbReference type="SMART" id="SM00283">
    <property type="entry name" value="MA"/>
    <property type="match status" value="1"/>
</dbReference>
<dbReference type="Proteomes" id="UP001595776">
    <property type="component" value="Unassembled WGS sequence"/>
</dbReference>
<name>A0ABV8UCF8_9PROT</name>
<feature type="domain" description="Methyl-accepting transducer" evidence="3">
    <location>
        <begin position="16"/>
        <end position="252"/>
    </location>
</feature>
<keyword evidence="1 2" id="KW-0807">Transducer</keyword>
<comment type="caution">
    <text evidence="4">The sequence shown here is derived from an EMBL/GenBank/DDBJ whole genome shotgun (WGS) entry which is preliminary data.</text>
</comment>
<proteinExistence type="predicted"/>
<dbReference type="PANTHER" id="PTHR32089">
    <property type="entry name" value="METHYL-ACCEPTING CHEMOTAXIS PROTEIN MCPB"/>
    <property type="match status" value="1"/>
</dbReference>
<evidence type="ECO:0000256" key="1">
    <source>
        <dbReference type="ARBA" id="ARBA00023224"/>
    </source>
</evidence>